<reference evidence="1 2" key="2">
    <citation type="submission" date="2009-02" db="EMBL/GenBank/DDBJ databases">
        <title>Draft genome sequence of Blautia hydrogenotrophica DSM 10507 (Ruminococcus hydrogenotrophicus DSM 10507).</title>
        <authorList>
            <person name="Sudarsanam P."/>
            <person name="Ley R."/>
            <person name="Guruge J."/>
            <person name="Turnbaugh P.J."/>
            <person name="Mahowald M."/>
            <person name="Liep D."/>
            <person name="Gordon J."/>
        </authorList>
    </citation>
    <scope>NUCLEOTIDE SEQUENCE [LARGE SCALE GENOMIC DNA]</scope>
    <source>
        <strain evidence="2">DSM 10507 / JCM 14656 / S5a33</strain>
    </source>
</reference>
<name>C0CGS4_BLAHS</name>
<dbReference type="NCBIfam" id="TIGR01549">
    <property type="entry name" value="HAD-SF-IA-v1"/>
    <property type="match status" value="1"/>
</dbReference>
<organism evidence="1 2">
    <name type="scientific">Blautia hydrogenotrophica (strain DSM 10507 / JCM 14656 / S5a33)</name>
    <name type="common">Ruminococcus hydrogenotrophicus</name>
    <dbReference type="NCBI Taxonomy" id="476272"/>
    <lineage>
        <taxon>Bacteria</taxon>
        <taxon>Bacillati</taxon>
        <taxon>Bacillota</taxon>
        <taxon>Clostridia</taxon>
        <taxon>Lachnospirales</taxon>
        <taxon>Lachnospiraceae</taxon>
        <taxon>Blautia</taxon>
    </lineage>
</organism>
<evidence type="ECO:0000313" key="2">
    <source>
        <dbReference type="Proteomes" id="UP000003100"/>
    </source>
</evidence>
<dbReference type="GO" id="GO:0008967">
    <property type="term" value="F:phosphoglycolate phosphatase activity"/>
    <property type="evidence" value="ECO:0007669"/>
    <property type="project" value="TreeGrafter"/>
</dbReference>
<gene>
    <name evidence="1" type="ORF">RUMHYD_00037</name>
</gene>
<protein>
    <recommendedName>
        <fullName evidence="3">Phosphoglycolate phosphatase</fullName>
    </recommendedName>
</protein>
<dbReference type="InterPro" id="IPR006439">
    <property type="entry name" value="HAD-SF_hydro_IA"/>
</dbReference>
<dbReference type="InterPro" id="IPR050155">
    <property type="entry name" value="HAD-like_hydrolase_sf"/>
</dbReference>
<dbReference type="PANTHER" id="PTHR43434">
    <property type="entry name" value="PHOSPHOGLYCOLATE PHOSPHATASE"/>
    <property type="match status" value="1"/>
</dbReference>
<dbReference type="Proteomes" id="UP000003100">
    <property type="component" value="Unassembled WGS sequence"/>
</dbReference>
<dbReference type="SFLD" id="SFLDG01129">
    <property type="entry name" value="C1.5:_HAD__Beta-PGM__Phosphata"/>
    <property type="match status" value="1"/>
</dbReference>
<proteinExistence type="predicted"/>
<dbReference type="HOGENOM" id="CLU_045011_19_4_9"/>
<dbReference type="InterPro" id="IPR023214">
    <property type="entry name" value="HAD_sf"/>
</dbReference>
<dbReference type="InterPro" id="IPR036412">
    <property type="entry name" value="HAD-like_sf"/>
</dbReference>
<dbReference type="Gene3D" id="1.10.150.240">
    <property type="entry name" value="Putative phosphatase, domain 2"/>
    <property type="match status" value="1"/>
</dbReference>
<comment type="caution">
    <text evidence="1">The sequence shown here is derived from an EMBL/GenBank/DDBJ whole genome shotgun (WGS) entry which is preliminary data.</text>
</comment>
<evidence type="ECO:0008006" key="3">
    <source>
        <dbReference type="Google" id="ProtNLM"/>
    </source>
</evidence>
<reference evidence="1 2" key="1">
    <citation type="submission" date="2009-01" db="EMBL/GenBank/DDBJ databases">
        <authorList>
            <person name="Fulton L."/>
            <person name="Clifton S."/>
            <person name="Fulton B."/>
            <person name="Xu J."/>
            <person name="Minx P."/>
            <person name="Pepin K.H."/>
            <person name="Johnson M."/>
            <person name="Bhonagiri V."/>
            <person name="Nash W.E."/>
            <person name="Mardis E.R."/>
            <person name="Wilson R.K."/>
        </authorList>
    </citation>
    <scope>NUCLEOTIDE SEQUENCE [LARGE SCALE GENOMIC DNA]</scope>
    <source>
        <strain evidence="2">DSM 10507 / JCM 14656 / S5a33</strain>
    </source>
</reference>
<dbReference type="GeneID" id="86821212"/>
<dbReference type="PANTHER" id="PTHR43434:SF1">
    <property type="entry name" value="PHOSPHOGLYCOLATE PHOSPHATASE"/>
    <property type="match status" value="1"/>
</dbReference>
<dbReference type="eggNOG" id="COG0546">
    <property type="taxonomic scope" value="Bacteria"/>
</dbReference>
<dbReference type="SFLD" id="SFLDS00003">
    <property type="entry name" value="Haloacid_Dehalogenase"/>
    <property type="match status" value="1"/>
</dbReference>
<dbReference type="Gene3D" id="3.40.50.1000">
    <property type="entry name" value="HAD superfamily/HAD-like"/>
    <property type="match status" value="1"/>
</dbReference>
<dbReference type="PATRIC" id="fig|476272.21.peg.3043"/>
<dbReference type="RefSeq" id="WP_005944616.1">
    <property type="nucleotide sequence ID" value="NZ_CP136423.1"/>
</dbReference>
<dbReference type="Pfam" id="PF13419">
    <property type="entry name" value="HAD_2"/>
    <property type="match status" value="1"/>
</dbReference>
<sequence length="207" mass="23345">MDSIIFDVDGTLWNSTEIVAKAWSEVVRLEPDIHVEITASSLTPLFGKILPEIAQALFPKESKERQLNLINKCCEKEHQFLLKETAPVYPRLEDTLKILSQKYPLYIVSNCQSGYVEVFLQSTGYDHYFKGHLCSGDTGMPKGPNIVQLMKTHRLKSPIYIGDTLGDYTASKEAGIPFVYASYGFGEVPDYDYTIAEPYDLVSLFSK</sequence>
<accession>C0CGS4</accession>
<evidence type="ECO:0000313" key="1">
    <source>
        <dbReference type="EMBL" id="EEG50980.1"/>
    </source>
</evidence>
<keyword evidence="2" id="KW-1185">Reference proteome</keyword>
<dbReference type="GO" id="GO:0006281">
    <property type="term" value="P:DNA repair"/>
    <property type="evidence" value="ECO:0007669"/>
    <property type="project" value="TreeGrafter"/>
</dbReference>
<dbReference type="InterPro" id="IPR041492">
    <property type="entry name" value="HAD_2"/>
</dbReference>
<dbReference type="SUPFAM" id="SSF56784">
    <property type="entry name" value="HAD-like"/>
    <property type="match status" value="1"/>
</dbReference>
<dbReference type="InterPro" id="IPR023198">
    <property type="entry name" value="PGP-like_dom2"/>
</dbReference>
<dbReference type="AlphaFoldDB" id="C0CGS4"/>
<dbReference type="EMBL" id="ACBZ01000002">
    <property type="protein sequence ID" value="EEG50980.1"/>
    <property type="molecule type" value="Genomic_DNA"/>
</dbReference>